<gene>
    <name evidence="1" type="ORF">DDE19_17980</name>
</gene>
<proteinExistence type="predicted"/>
<comment type="caution">
    <text evidence="1">The sequence shown here is derived from an EMBL/GenBank/DDBJ whole genome shotgun (WGS) entry which is preliminary data.</text>
</comment>
<reference evidence="1 2" key="1">
    <citation type="submission" date="2018-04" db="EMBL/GenBank/DDBJ databases">
        <title>Micromonosporas from Atacama Desert.</title>
        <authorList>
            <person name="Carro L."/>
            <person name="Klenk H.-P."/>
            <person name="Goodfellow M."/>
        </authorList>
    </citation>
    <scope>NUCLEOTIDE SEQUENCE [LARGE SCALE GENOMIC DNA]</scope>
    <source>
        <strain evidence="1 2">LB19</strain>
    </source>
</reference>
<dbReference type="EMBL" id="QDGB01000270">
    <property type="protein sequence ID" value="RQX15793.1"/>
    <property type="molecule type" value="Genomic_DNA"/>
</dbReference>
<accession>A0A3N9Y712</accession>
<dbReference type="Pfam" id="PF16277">
    <property type="entry name" value="DUF4926"/>
    <property type="match status" value="1"/>
</dbReference>
<organism evidence="1 2">
    <name type="scientific">Micromonospora ureilytica</name>
    <dbReference type="NCBI Taxonomy" id="709868"/>
    <lineage>
        <taxon>Bacteria</taxon>
        <taxon>Bacillati</taxon>
        <taxon>Actinomycetota</taxon>
        <taxon>Actinomycetes</taxon>
        <taxon>Micromonosporales</taxon>
        <taxon>Micromonosporaceae</taxon>
        <taxon>Micromonospora</taxon>
    </lineage>
</organism>
<dbReference type="AlphaFoldDB" id="A0A3N9Y712"/>
<dbReference type="OrthoDB" id="3398586at2"/>
<protein>
    <submittedName>
        <fullName evidence="1">DUF4926 domain-containing protein</fullName>
    </submittedName>
</protein>
<dbReference type="InterPro" id="IPR032568">
    <property type="entry name" value="DUF4926"/>
</dbReference>
<evidence type="ECO:0000313" key="2">
    <source>
        <dbReference type="Proteomes" id="UP000278981"/>
    </source>
</evidence>
<name>A0A3N9Y712_9ACTN</name>
<evidence type="ECO:0000313" key="1">
    <source>
        <dbReference type="EMBL" id="RQX15793.1"/>
    </source>
</evidence>
<dbReference type="Proteomes" id="UP000278981">
    <property type="component" value="Unassembled WGS sequence"/>
</dbReference>
<sequence length="79" mass="8746">MVTNCPRARKDDRLELYDVVELRESRPSEQLSAGAVGSVVDVFDGPPPMFEVEFADADGRTIAMVTLRADQVVQRDGHL</sequence>